<keyword evidence="1" id="KW-0378">Hydrolase</keyword>
<dbReference type="Proteomes" id="UP000824089">
    <property type="component" value="Unassembled WGS sequence"/>
</dbReference>
<organism evidence="1 2">
    <name type="scientific">Candidatus Egerieisoma faecipullorum</name>
    <dbReference type="NCBI Taxonomy" id="2840963"/>
    <lineage>
        <taxon>Bacteria</taxon>
        <taxon>Bacillati</taxon>
        <taxon>Bacillota</taxon>
        <taxon>Clostridia</taxon>
        <taxon>Eubacteriales</taxon>
        <taxon>Clostridiaceae</taxon>
        <taxon>Clostridiaceae incertae sedis</taxon>
        <taxon>Candidatus Egerieisoma</taxon>
    </lineage>
</organism>
<reference evidence="1" key="2">
    <citation type="journal article" date="2021" name="PeerJ">
        <title>Extensive microbial diversity within the chicken gut microbiome revealed by metagenomics and culture.</title>
        <authorList>
            <person name="Gilroy R."/>
            <person name="Ravi A."/>
            <person name="Getino M."/>
            <person name="Pursley I."/>
            <person name="Horton D.L."/>
            <person name="Alikhan N.F."/>
            <person name="Baker D."/>
            <person name="Gharbi K."/>
            <person name="Hall N."/>
            <person name="Watson M."/>
            <person name="Adriaenssens E.M."/>
            <person name="Foster-Nyarko E."/>
            <person name="Jarju S."/>
            <person name="Secka A."/>
            <person name="Antonio M."/>
            <person name="Oren A."/>
            <person name="Chaudhuri R.R."/>
            <person name="La Ragione R."/>
            <person name="Hildebrand F."/>
            <person name="Pallen M.J."/>
        </authorList>
    </citation>
    <scope>NUCLEOTIDE SEQUENCE</scope>
    <source>
        <strain evidence="1">CHK195-4489</strain>
    </source>
</reference>
<dbReference type="Pfam" id="PF07722">
    <property type="entry name" value="Peptidase_C26"/>
    <property type="match status" value="1"/>
</dbReference>
<dbReference type="EMBL" id="DVMM01000063">
    <property type="protein sequence ID" value="HIU29289.1"/>
    <property type="molecule type" value="Genomic_DNA"/>
</dbReference>
<gene>
    <name evidence="1" type="ORF">IAD50_03210</name>
</gene>
<dbReference type="SUPFAM" id="SSF52317">
    <property type="entry name" value="Class I glutamine amidotransferase-like"/>
    <property type="match status" value="1"/>
</dbReference>
<dbReference type="GO" id="GO:0006598">
    <property type="term" value="P:polyamine catabolic process"/>
    <property type="evidence" value="ECO:0007669"/>
    <property type="project" value="TreeGrafter"/>
</dbReference>
<dbReference type="InterPro" id="IPR011697">
    <property type="entry name" value="Peptidase_C26"/>
</dbReference>
<comment type="caution">
    <text evidence="1">The sequence shown here is derived from an EMBL/GenBank/DDBJ whole genome shotgun (WGS) entry which is preliminary data.</text>
</comment>
<dbReference type="CDD" id="cd01745">
    <property type="entry name" value="GATase1_2"/>
    <property type="match status" value="1"/>
</dbReference>
<evidence type="ECO:0000313" key="2">
    <source>
        <dbReference type="Proteomes" id="UP000824089"/>
    </source>
</evidence>
<accession>A0A9D1L8V1</accession>
<dbReference type="GO" id="GO:0033969">
    <property type="term" value="F:gamma-glutamyl-gamma-aminobutyrate hydrolase activity"/>
    <property type="evidence" value="ECO:0007669"/>
    <property type="project" value="TreeGrafter"/>
</dbReference>
<sequence length="259" mass="28489">MCCAKTDCMTDMEKPSPDRKPIVGLLPSVDDMTGATKLSAAYTKAVLAHGGVPFLFSFLQEEPDMRQLAQQCDAFLFTGGIDPDPALYGEEKLNDTVEISDCRDRLEFPLLKMALELDRPVLGICRGIQVLNVALGGSLYQDLPAQLPDDPVCHRQKAGYPQDGHFVQIVENTPLRKIFGEARAFVNTYHHQAIKTLAPGLLTMASADDGIVEAVCMKERPYVFGVQWHPELIYGESKGCDAIFSYFIACARQKESGNG</sequence>
<dbReference type="PROSITE" id="PS51273">
    <property type="entry name" value="GATASE_TYPE_1"/>
    <property type="match status" value="1"/>
</dbReference>
<evidence type="ECO:0000313" key="1">
    <source>
        <dbReference type="EMBL" id="HIU29289.1"/>
    </source>
</evidence>
<dbReference type="PANTHER" id="PTHR43235:SF1">
    <property type="entry name" value="GLUTAMINE AMIDOTRANSFERASE PB2B2.05-RELATED"/>
    <property type="match status" value="1"/>
</dbReference>
<dbReference type="Gene3D" id="3.40.50.880">
    <property type="match status" value="1"/>
</dbReference>
<dbReference type="InterPro" id="IPR044668">
    <property type="entry name" value="PuuD-like"/>
</dbReference>
<dbReference type="AlphaFoldDB" id="A0A9D1L8V1"/>
<proteinExistence type="predicted"/>
<dbReference type="GO" id="GO:0005829">
    <property type="term" value="C:cytosol"/>
    <property type="evidence" value="ECO:0007669"/>
    <property type="project" value="TreeGrafter"/>
</dbReference>
<dbReference type="PANTHER" id="PTHR43235">
    <property type="entry name" value="GLUTAMINE AMIDOTRANSFERASE PB2B2.05-RELATED"/>
    <property type="match status" value="1"/>
</dbReference>
<dbReference type="InterPro" id="IPR029062">
    <property type="entry name" value="Class_I_gatase-like"/>
</dbReference>
<name>A0A9D1L8V1_9CLOT</name>
<protein>
    <submittedName>
        <fullName evidence="1">Gamma-glutamyl-gamma-aminobutyrate hydrolase family protein</fullName>
    </submittedName>
</protein>
<reference evidence="1" key="1">
    <citation type="submission" date="2020-10" db="EMBL/GenBank/DDBJ databases">
        <authorList>
            <person name="Gilroy R."/>
        </authorList>
    </citation>
    <scope>NUCLEOTIDE SEQUENCE</scope>
    <source>
        <strain evidence="1">CHK195-4489</strain>
    </source>
</reference>